<dbReference type="Proteomes" id="UP000680866">
    <property type="component" value="Chromosome"/>
</dbReference>
<protein>
    <submittedName>
        <fullName evidence="2">Uncharacterized protein</fullName>
    </submittedName>
</protein>
<evidence type="ECO:0000313" key="3">
    <source>
        <dbReference type="Proteomes" id="UP000680866"/>
    </source>
</evidence>
<keyword evidence="3" id="KW-1185">Reference proteome</keyword>
<proteinExistence type="predicted"/>
<evidence type="ECO:0000313" key="2">
    <source>
        <dbReference type="EMBL" id="BCJ64067.1"/>
    </source>
</evidence>
<dbReference type="RefSeq" id="WP_212822190.1">
    <property type="nucleotide sequence ID" value="NZ_AP023359.1"/>
</dbReference>
<dbReference type="AlphaFoldDB" id="A0A810MS82"/>
<organism evidence="2 3">
    <name type="scientific">Polymorphospora rubra</name>
    <dbReference type="NCBI Taxonomy" id="338584"/>
    <lineage>
        <taxon>Bacteria</taxon>
        <taxon>Bacillati</taxon>
        <taxon>Actinomycetota</taxon>
        <taxon>Actinomycetes</taxon>
        <taxon>Micromonosporales</taxon>
        <taxon>Micromonosporaceae</taxon>
        <taxon>Polymorphospora</taxon>
    </lineage>
</organism>
<dbReference type="EMBL" id="AP023359">
    <property type="protein sequence ID" value="BCJ64067.1"/>
    <property type="molecule type" value="Genomic_DNA"/>
</dbReference>
<feature type="region of interest" description="Disordered" evidence="1">
    <location>
        <begin position="1"/>
        <end position="31"/>
    </location>
</feature>
<evidence type="ECO:0000256" key="1">
    <source>
        <dbReference type="SAM" id="MobiDB-lite"/>
    </source>
</evidence>
<accession>A0A810MS82</accession>
<gene>
    <name evidence="2" type="ORF">Prubr_10880</name>
</gene>
<reference evidence="2" key="1">
    <citation type="submission" date="2020-08" db="EMBL/GenBank/DDBJ databases">
        <title>Whole genome shotgun sequence of Polymorphospora rubra NBRC 101157.</title>
        <authorList>
            <person name="Komaki H."/>
            <person name="Tamura T."/>
        </authorList>
    </citation>
    <scope>NUCLEOTIDE SEQUENCE</scope>
    <source>
        <strain evidence="2">NBRC 101157</strain>
    </source>
</reference>
<dbReference type="KEGG" id="pry:Prubr_10880"/>
<name>A0A810MS82_9ACTN</name>
<sequence>MHPGSGAQRGRSDQGPEPGEVPPEHPQPGSARLLGIAVQSLVKSNSNVLCNAGGRRRIQAMIDQRLKQIVLVRLKPLDPTT</sequence>